<feature type="compositionally biased region" description="Low complexity" evidence="8">
    <location>
        <begin position="84"/>
        <end position="96"/>
    </location>
</feature>
<dbReference type="Pfam" id="PF00170">
    <property type="entry name" value="bZIP_1"/>
    <property type="match status" value="1"/>
</dbReference>
<dbReference type="GO" id="GO:0005634">
    <property type="term" value="C:nucleus"/>
    <property type="evidence" value="ECO:0007669"/>
    <property type="project" value="UniProtKB-SubCell"/>
</dbReference>
<dbReference type="PANTHER" id="PTHR45967:SF28">
    <property type="entry name" value="BASIC-LEUCINE ZIPPER (BZIP) TRANSCRIPTION FACTOR FAMILY PROTEIN"/>
    <property type="match status" value="1"/>
</dbReference>
<evidence type="ECO:0000313" key="11">
    <source>
        <dbReference type="Proteomes" id="UP001141552"/>
    </source>
</evidence>
<evidence type="ECO:0000256" key="6">
    <source>
        <dbReference type="ARBA" id="ARBA00023242"/>
    </source>
</evidence>
<dbReference type="SMART" id="SM00338">
    <property type="entry name" value="BRLZ"/>
    <property type="match status" value="1"/>
</dbReference>
<keyword evidence="4" id="KW-0238">DNA-binding</keyword>
<keyword evidence="3" id="KW-0805">Transcription regulation</keyword>
<feature type="region of interest" description="Disordered" evidence="8">
    <location>
        <begin position="82"/>
        <end position="103"/>
    </location>
</feature>
<name>A0A9Q0JQU5_9ROSI</name>
<evidence type="ECO:0000256" key="5">
    <source>
        <dbReference type="ARBA" id="ARBA00023163"/>
    </source>
</evidence>
<feature type="compositionally biased region" description="Polar residues" evidence="8">
    <location>
        <begin position="145"/>
        <end position="156"/>
    </location>
</feature>
<reference evidence="10" key="1">
    <citation type="submission" date="2022-02" db="EMBL/GenBank/DDBJ databases">
        <authorList>
            <person name="Henning P.M."/>
            <person name="McCubbin A.G."/>
            <person name="Shore J.S."/>
        </authorList>
    </citation>
    <scope>NUCLEOTIDE SEQUENCE</scope>
    <source>
        <strain evidence="10">F60SS</strain>
        <tissue evidence="10">Leaves</tissue>
    </source>
</reference>
<dbReference type="Gene3D" id="1.20.5.170">
    <property type="match status" value="1"/>
</dbReference>
<comment type="similarity">
    <text evidence="2">Belongs to the bZIP family.</text>
</comment>
<keyword evidence="7" id="KW-0175">Coiled coil</keyword>
<dbReference type="PROSITE" id="PS50217">
    <property type="entry name" value="BZIP"/>
    <property type="match status" value="1"/>
</dbReference>
<dbReference type="InterPro" id="IPR004827">
    <property type="entry name" value="bZIP"/>
</dbReference>
<keyword evidence="5" id="KW-0804">Transcription</keyword>
<protein>
    <recommendedName>
        <fullName evidence="9">BZIP domain-containing protein</fullName>
    </recommendedName>
</protein>
<evidence type="ECO:0000256" key="2">
    <source>
        <dbReference type="ARBA" id="ARBA00007163"/>
    </source>
</evidence>
<organism evidence="10 11">
    <name type="scientific">Turnera subulata</name>
    <dbReference type="NCBI Taxonomy" id="218843"/>
    <lineage>
        <taxon>Eukaryota</taxon>
        <taxon>Viridiplantae</taxon>
        <taxon>Streptophyta</taxon>
        <taxon>Embryophyta</taxon>
        <taxon>Tracheophyta</taxon>
        <taxon>Spermatophyta</taxon>
        <taxon>Magnoliopsida</taxon>
        <taxon>eudicotyledons</taxon>
        <taxon>Gunneridae</taxon>
        <taxon>Pentapetalae</taxon>
        <taxon>rosids</taxon>
        <taxon>fabids</taxon>
        <taxon>Malpighiales</taxon>
        <taxon>Passifloraceae</taxon>
        <taxon>Turnera</taxon>
    </lineage>
</organism>
<evidence type="ECO:0000256" key="7">
    <source>
        <dbReference type="SAM" id="Coils"/>
    </source>
</evidence>
<dbReference type="InterPro" id="IPR046347">
    <property type="entry name" value="bZIP_sf"/>
</dbReference>
<comment type="subcellular location">
    <subcellularLocation>
        <location evidence="1">Nucleus</location>
    </subcellularLocation>
</comment>
<keyword evidence="11" id="KW-1185">Reference proteome</keyword>
<dbReference type="GO" id="GO:0003700">
    <property type="term" value="F:DNA-binding transcription factor activity"/>
    <property type="evidence" value="ECO:0007669"/>
    <property type="project" value="InterPro"/>
</dbReference>
<dbReference type="InterPro" id="IPR045314">
    <property type="entry name" value="bZIP_plant_GBF1"/>
</dbReference>
<dbReference type="Proteomes" id="UP001141552">
    <property type="component" value="Unassembled WGS sequence"/>
</dbReference>
<dbReference type="EMBL" id="JAKUCV010000253">
    <property type="protein sequence ID" value="KAJ4850694.1"/>
    <property type="molecule type" value="Genomic_DNA"/>
</dbReference>
<feature type="region of interest" description="Disordered" evidence="8">
    <location>
        <begin position="1"/>
        <end position="48"/>
    </location>
</feature>
<dbReference type="OrthoDB" id="1928614at2759"/>
<feature type="compositionally biased region" description="Pro residues" evidence="8">
    <location>
        <begin position="30"/>
        <end position="40"/>
    </location>
</feature>
<feature type="domain" description="BZIP" evidence="9">
    <location>
        <begin position="227"/>
        <end position="290"/>
    </location>
</feature>
<feature type="region of interest" description="Disordered" evidence="8">
    <location>
        <begin position="126"/>
        <end position="156"/>
    </location>
</feature>
<dbReference type="AlphaFoldDB" id="A0A9Q0JQU5"/>
<evidence type="ECO:0000256" key="4">
    <source>
        <dbReference type="ARBA" id="ARBA00023125"/>
    </source>
</evidence>
<evidence type="ECO:0000259" key="9">
    <source>
        <dbReference type="PROSITE" id="PS50217"/>
    </source>
</evidence>
<evidence type="ECO:0000256" key="8">
    <source>
        <dbReference type="SAM" id="MobiDB-lite"/>
    </source>
</evidence>
<dbReference type="SUPFAM" id="SSF57959">
    <property type="entry name" value="Leucine zipper domain"/>
    <property type="match status" value="1"/>
</dbReference>
<sequence length="581" mass="63433">MLTQQNMFPRTETPSLPEPELEPRTCEDFPPSPPLPPPPLLRGTPRNDTWRAQIHGPLLRIDVHRCFGFPFAVGRRMETELRRASASSSGSTTSSGEQLEAADREMEAAEALADLAHLAVRESGAASAAEWGSKGKRAKKRVKSESPSSDSLLNPVTPSLLPYPDLALDQTIVHRQNGDPSCGNLVINPPKAEPDVDLSKPALTCPRNYPSFGGGRSRQNLSEAEKEARRLRRILANRESARQTIRRRQALCDELAKKAADLTCENQNLKREKELALKEFQSLEITNKHLKAQMAKVIKAEMESSPGELMSSRVELPSTATNCPLFLYNHHPFSPLCWRPIVQSSNPVQSCHGAQDVITMQSNIHVPSNGKLDPCQQPAEKPINTNGVRTPLYILPCPWFFPVPDTGGALHQPCFGLKHQGGSSAHDPCSGSSSSKTAVLGESQCSSLPVRVKSETTSLVEHRIINDLNETPAGFSLDGDGQSAGPQPKEMTFAPLPPSSISHKVGVKNESGPEYSNCSPNDVCAKASRGDTCLLGKRQDLFKFPSKKAAGDAVAAAEARRRRKELTKLKNLHGRQCRMNC</sequence>
<dbReference type="InterPro" id="IPR044827">
    <property type="entry name" value="GBF-like"/>
</dbReference>
<accession>A0A9Q0JQU5</accession>
<proteinExistence type="inferred from homology"/>
<comment type="caution">
    <text evidence="10">The sequence shown here is derived from an EMBL/GenBank/DDBJ whole genome shotgun (WGS) entry which is preliminary data.</text>
</comment>
<feature type="coiled-coil region" evidence="7">
    <location>
        <begin position="221"/>
        <end position="293"/>
    </location>
</feature>
<reference evidence="10" key="2">
    <citation type="journal article" date="2023" name="Plants (Basel)">
        <title>Annotation of the Turnera subulata (Passifloraceae) Draft Genome Reveals the S-Locus Evolved after the Divergence of Turneroideae from Passifloroideae in a Stepwise Manner.</title>
        <authorList>
            <person name="Henning P.M."/>
            <person name="Roalson E.H."/>
            <person name="Mir W."/>
            <person name="McCubbin A.G."/>
            <person name="Shore J.S."/>
        </authorList>
    </citation>
    <scope>NUCLEOTIDE SEQUENCE</scope>
    <source>
        <strain evidence="10">F60SS</strain>
    </source>
</reference>
<dbReference type="GO" id="GO:0043565">
    <property type="term" value="F:sequence-specific DNA binding"/>
    <property type="evidence" value="ECO:0007669"/>
    <property type="project" value="InterPro"/>
</dbReference>
<gene>
    <name evidence="10" type="ORF">Tsubulata_005801</name>
</gene>
<keyword evidence="6" id="KW-0539">Nucleus</keyword>
<evidence type="ECO:0000256" key="3">
    <source>
        <dbReference type="ARBA" id="ARBA00023015"/>
    </source>
</evidence>
<dbReference type="CDD" id="cd14702">
    <property type="entry name" value="bZIP_plant_GBF1"/>
    <property type="match status" value="1"/>
</dbReference>
<dbReference type="PANTHER" id="PTHR45967">
    <property type="entry name" value="G-BOX-BINDING FACTOR 3-RELATED"/>
    <property type="match status" value="1"/>
</dbReference>
<evidence type="ECO:0000256" key="1">
    <source>
        <dbReference type="ARBA" id="ARBA00004123"/>
    </source>
</evidence>
<evidence type="ECO:0000313" key="10">
    <source>
        <dbReference type="EMBL" id="KAJ4850694.1"/>
    </source>
</evidence>